<protein>
    <submittedName>
        <fullName evidence="2">Uncharacterized protein</fullName>
    </submittedName>
</protein>
<dbReference type="RefSeq" id="WP_132543308.1">
    <property type="nucleotide sequence ID" value="NZ_SLWW01000005.1"/>
</dbReference>
<evidence type="ECO:0000256" key="1">
    <source>
        <dbReference type="SAM" id="Phobius"/>
    </source>
</evidence>
<dbReference type="Proteomes" id="UP000295142">
    <property type="component" value="Unassembled WGS sequence"/>
</dbReference>
<gene>
    <name evidence="2" type="ORF">EV655_10520</name>
</gene>
<keyword evidence="1" id="KW-1133">Transmembrane helix</keyword>
<evidence type="ECO:0000313" key="3">
    <source>
        <dbReference type="Proteomes" id="UP000295142"/>
    </source>
</evidence>
<dbReference type="OrthoDB" id="7871562at2"/>
<keyword evidence="1" id="KW-0812">Transmembrane</keyword>
<sequence length="111" mass="13085">MLMKYLKSVKPQDWPAVILRGAALILIVSYLIAFFFIYSHYIFLLTALVMGLLLAREMYEDLAQRFFKLKAEEYEKDLMGLHEHPHPEENRSLLIEGRASMKDITDRNTRH</sequence>
<keyword evidence="1" id="KW-0472">Membrane</keyword>
<keyword evidence="3" id="KW-1185">Reference proteome</keyword>
<organism evidence="2 3">
    <name type="scientific">Rhodovulum euryhalinum</name>
    <dbReference type="NCBI Taxonomy" id="35805"/>
    <lineage>
        <taxon>Bacteria</taxon>
        <taxon>Pseudomonadati</taxon>
        <taxon>Pseudomonadota</taxon>
        <taxon>Alphaproteobacteria</taxon>
        <taxon>Rhodobacterales</taxon>
        <taxon>Paracoccaceae</taxon>
        <taxon>Rhodovulum</taxon>
    </lineage>
</organism>
<evidence type="ECO:0000313" key="2">
    <source>
        <dbReference type="EMBL" id="TCO71916.1"/>
    </source>
</evidence>
<proteinExistence type="predicted"/>
<name>A0A4R2KMF5_9RHOB</name>
<dbReference type="AlphaFoldDB" id="A0A4R2KMF5"/>
<feature type="transmembrane region" description="Helical" evidence="1">
    <location>
        <begin position="12"/>
        <end position="32"/>
    </location>
</feature>
<reference evidence="2 3" key="1">
    <citation type="submission" date="2019-03" db="EMBL/GenBank/DDBJ databases">
        <title>Genomic Encyclopedia of Type Strains, Phase IV (KMG-IV): sequencing the most valuable type-strain genomes for metagenomic binning, comparative biology and taxonomic classification.</title>
        <authorList>
            <person name="Goeker M."/>
        </authorList>
    </citation>
    <scope>NUCLEOTIDE SEQUENCE [LARGE SCALE GENOMIC DNA]</scope>
    <source>
        <strain evidence="2 3">DSM 4868</strain>
    </source>
</reference>
<accession>A0A4R2KMF5</accession>
<comment type="caution">
    <text evidence="2">The sequence shown here is derived from an EMBL/GenBank/DDBJ whole genome shotgun (WGS) entry which is preliminary data.</text>
</comment>
<dbReference type="EMBL" id="SLWW01000005">
    <property type="protein sequence ID" value="TCO71916.1"/>
    <property type="molecule type" value="Genomic_DNA"/>
</dbReference>